<keyword evidence="3" id="KW-1185">Reference proteome</keyword>
<proteinExistence type="predicted"/>
<sequence>MDKPLTTTNNEPAVDAFRAKCNPAYLEAIEEEAQEQSKRPTRVRLVQEPHPTDEELAKNRVKFRDWAYNNPLPPLDVTSQFRQPSAKEYEALVAIHGEKGWLAAWKKKVHVYHLSNVAKAIVKTPPLSREGSFVDPNATQPADKLEAALNGLAPAMRPRPLANAPTEPAESFEDDKEVAASSSKQSLADTQKASSPAPRTSSVAVASTSKQSHATTSQAPLRAAPTLVTIEFASPNPNPRKRKLRTAPSSNSLRAASSSKPEPKPSKESLASERPIAALPKRKTRARQVVPPSTRVLRSQTKQRAGPASAEISCGGVKRSDSLSARTLRTQPKASPKKKARTGQAGRR</sequence>
<dbReference type="Proteomes" id="UP000541558">
    <property type="component" value="Unassembled WGS sequence"/>
</dbReference>
<accession>A0A8H5B0L8</accession>
<protein>
    <submittedName>
        <fullName evidence="2">Uncharacterized protein</fullName>
    </submittedName>
</protein>
<feature type="region of interest" description="Disordered" evidence="1">
    <location>
        <begin position="32"/>
        <end position="53"/>
    </location>
</feature>
<feature type="compositionally biased region" description="Polar residues" evidence="1">
    <location>
        <begin position="180"/>
        <end position="219"/>
    </location>
</feature>
<evidence type="ECO:0000313" key="3">
    <source>
        <dbReference type="Proteomes" id="UP000541558"/>
    </source>
</evidence>
<gene>
    <name evidence="2" type="ORF">D9611_007015</name>
</gene>
<reference evidence="2 3" key="1">
    <citation type="journal article" date="2020" name="ISME J.">
        <title>Uncovering the hidden diversity of litter-decomposition mechanisms in mushroom-forming fungi.</title>
        <authorList>
            <person name="Floudas D."/>
            <person name="Bentzer J."/>
            <person name="Ahren D."/>
            <person name="Johansson T."/>
            <person name="Persson P."/>
            <person name="Tunlid A."/>
        </authorList>
    </citation>
    <scope>NUCLEOTIDE SEQUENCE [LARGE SCALE GENOMIC DNA]</scope>
    <source>
        <strain evidence="2 3">CBS 175.51</strain>
    </source>
</reference>
<feature type="compositionally biased region" description="Polar residues" evidence="1">
    <location>
        <begin position="322"/>
        <end position="333"/>
    </location>
</feature>
<evidence type="ECO:0000313" key="2">
    <source>
        <dbReference type="EMBL" id="KAF5314540.1"/>
    </source>
</evidence>
<dbReference type="OrthoDB" id="10311445at2759"/>
<name>A0A8H5B0L8_9AGAR</name>
<dbReference type="AlphaFoldDB" id="A0A8H5B0L8"/>
<dbReference type="EMBL" id="JAACJK010000221">
    <property type="protein sequence ID" value="KAF5314540.1"/>
    <property type="molecule type" value="Genomic_DNA"/>
</dbReference>
<feature type="compositionally biased region" description="Basic residues" evidence="1">
    <location>
        <begin position="335"/>
        <end position="348"/>
    </location>
</feature>
<feature type="region of interest" description="Disordered" evidence="1">
    <location>
        <begin position="156"/>
        <end position="348"/>
    </location>
</feature>
<comment type="caution">
    <text evidence="2">The sequence shown here is derived from an EMBL/GenBank/DDBJ whole genome shotgun (WGS) entry which is preliminary data.</text>
</comment>
<evidence type="ECO:0000256" key="1">
    <source>
        <dbReference type="SAM" id="MobiDB-lite"/>
    </source>
</evidence>
<feature type="compositionally biased region" description="Low complexity" evidence="1">
    <location>
        <begin position="247"/>
        <end position="260"/>
    </location>
</feature>
<feature type="compositionally biased region" description="Basic and acidic residues" evidence="1">
    <location>
        <begin position="261"/>
        <end position="271"/>
    </location>
</feature>
<organism evidence="2 3">
    <name type="scientific">Ephemerocybe angulata</name>
    <dbReference type="NCBI Taxonomy" id="980116"/>
    <lineage>
        <taxon>Eukaryota</taxon>
        <taxon>Fungi</taxon>
        <taxon>Dikarya</taxon>
        <taxon>Basidiomycota</taxon>
        <taxon>Agaricomycotina</taxon>
        <taxon>Agaricomycetes</taxon>
        <taxon>Agaricomycetidae</taxon>
        <taxon>Agaricales</taxon>
        <taxon>Agaricineae</taxon>
        <taxon>Psathyrellaceae</taxon>
        <taxon>Ephemerocybe</taxon>
    </lineage>
</organism>